<accession>A0A923HTF9</accession>
<feature type="domain" description="PDGLE" evidence="8">
    <location>
        <begin position="226"/>
        <end position="326"/>
    </location>
</feature>
<gene>
    <name evidence="9" type="ORF">GH810_08370</name>
</gene>
<evidence type="ECO:0000256" key="6">
    <source>
        <dbReference type="ARBA" id="ARBA00023136"/>
    </source>
</evidence>
<evidence type="ECO:0000313" key="10">
    <source>
        <dbReference type="Proteomes" id="UP000616595"/>
    </source>
</evidence>
<feature type="transmembrane region" description="Helical" evidence="7">
    <location>
        <begin position="40"/>
        <end position="60"/>
    </location>
</feature>
<feature type="transmembrane region" description="Helical" evidence="7">
    <location>
        <begin position="173"/>
        <end position="203"/>
    </location>
</feature>
<protein>
    <submittedName>
        <fullName evidence="9">Cobalamin biosynthesis protein CbiM</fullName>
    </submittedName>
</protein>
<dbReference type="AlphaFoldDB" id="A0A923HTF9"/>
<comment type="caution">
    <text evidence="9">The sequence shown here is derived from an EMBL/GenBank/DDBJ whole genome shotgun (WGS) entry which is preliminary data.</text>
</comment>
<dbReference type="Pfam" id="PF01891">
    <property type="entry name" value="CbiM"/>
    <property type="match status" value="1"/>
</dbReference>
<evidence type="ECO:0000256" key="5">
    <source>
        <dbReference type="ARBA" id="ARBA00022989"/>
    </source>
</evidence>
<feature type="transmembrane region" description="Helical" evidence="7">
    <location>
        <begin position="143"/>
        <end position="161"/>
    </location>
</feature>
<evidence type="ECO:0000256" key="3">
    <source>
        <dbReference type="ARBA" id="ARBA00022475"/>
    </source>
</evidence>
<sequence length="339" mass="34978">MHMADALVSPVVGGIMLAASAGAIAYSAYKCKDDLDEKKIPLMGVMGAVIFAGQMINFTIPGTGSSGHIGGGILLAALLGPFPAFLTITAVLLIQALFFADGGLLALGCNLWNMGFYSCLVIYPLVFRPIVKKGLTPTRITTASILSVVIALSLGAFSVVVETLSSGITELPFVTFLGLMIPIHLAIGLVEGIVTGGILVFVYKMRPELLETSVENKKLAKTVSIKKVVGMLLVFAVVVGGGVSVFASTNPDGLEWAMKNVTGTTELAADGSVYETAADIQKATAFLPGYGFKSTSEEGSVAGTSLSGIIGGGITLLLAGGTGLLIYAIKNKKKNQPDA</sequence>
<dbReference type="Gene3D" id="1.10.1760.20">
    <property type="match status" value="1"/>
</dbReference>
<dbReference type="Proteomes" id="UP000616595">
    <property type="component" value="Unassembled WGS sequence"/>
</dbReference>
<feature type="transmembrane region" description="Helical" evidence="7">
    <location>
        <begin position="7"/>
        <end position="28"/>
    </location>
</feature>
<reference evidence="9" key="2">
    <citation type="submission" date="2020-10" db="EMBL/GenBank/DDBJ databases">
        <title>Comparative genomics of the Acetobacterium genus.</title>
        <authorList>
            <person name="Marshall C."/>
            <person name="May H."/>
            <person name="Norman S."/>
        </authorList>
    </citation>
    <scope>NUCLEOTIDE SEQUENCE</scope>
    <source>
        <strain evidence="9">DER-2019</strain>
    </source>
</reference>
<dbReference type="GO" id="GO:0005886">
    <property type="term" value="C:plasma membrane"/>
    <property type="evidence" value="ECO:0007669"/>
    <property type="project" value="UniProtKB-SubCell"/>
</dbReference>
<keyword evidence="5 7" id="KW-1133">Transmembrane helix</keyword>
<keyword evidence="10" id="KW-1185">Reference proteome</keyword>
<keyword evidence="2" id="KW-0813">Transport</keyword>
<feature type="transmembrane region" description="Helical" evidence="7">
    <location>
        <begin position="306"/>
        <end position="329"/>
    </location>
</feature>
<dbReference type="InterPro" id="IPR002751">
    <property type="entry name" value="CbiM/NikMN"/>
</dbReference>
<keyword evidence="4 7" id="KW-0812">Transmembrane</keyword>
<evidence type="ECO:0000259" key="8">
    <source>
        <dbReference type="Pfam" id="PF13190"/>
    </source>
</evidence>
<evidence type="ECO:0000256" key="4">
    <source>
        <dbReference type="ARBA" id="ARBA00022692"/>
    </source>
</evidence>
<keyword evidence="3" id="KW-1003">Cell membrane</keyword>
<proteinExistence type="predicted"/>
<dbReference type="RefSeq" id="WP_148567782.1">
    <property type="nucleotide sequence ID" value="NZ_RXYA01000012.1"/>
</dbReference>
<feature type="transmembrane region" description="Helical" evidence="7">
    <location>
        <begin position="228"/>
        <end position="248"/>
    </location>
</feature>
<comment type="subcellular location">
    <subcellularLocation>
        <location evidence="1">Cell membrane</location>
        <topology evidence="1">Multi-pass membrane protein</topology>
    </subcellularLocation>
</comment>
<feature type="transmembrane region" description="Helical" evidence="7">
    <location>
        <begin position="72"/>
        <end position="99"/>
    </location>
</feature>
<organism evidence="9 10">
    <name type="scientific">Acetobacterium paludosum</name>
    <dbReference type="NCBI Taxonomy" id="52693"/>
    <lineage>
        <taxon>Bacteria</taxon>
        <taxon>Bacillati</taxon>
        <taxon>Bacillota</taxon>
        <taxon>Clostridia</taxon>
        <taxon>Eubacteriales</taxon>
        <taxon>Eubacteriaceae</taxon>
        <taxon>Acetobacterium</taxon>
    </lineage>
</organism>
<evidence type="ECO:0000256" key="2">
    <source>
        <dbReference type="ARBA" id="ARBA00022448"/>
    </source>
</evidence>
<dbReference type="Pfam" id="PF13190">
    <property type="entry name" value="PDGLE"/>
    <property type="match status" value="1"/>
</dbReference>
<name>A0A923HTF9_9FIRM</name>
<evidence type="ECO:0000256" key="1">
    <source>
        <dbReference type="ARBA" id="ARBA00004651"/>
    </source>
</evidence>
<dbReference type="PANTHER" id="PTHR34229:SF1">
    <property type="entry name" value="METAL TRANSPORT PROTEIN HI_1621-RELATED"/>
    <property type="match status" value="1"/>
</dbReference>
<dbReference type="OrthoDB" id="5395048at2"/>
<dbReference type="GO" id="GO:0000041">
    <property type="term" value="P:transition metal ion transport"/>
    <property type="evidence" value="ECO:0007669"/>
    <property type="project" value="InterPro"/>
</dbReference>
<reference evidence="9" key="1">
    <citation type="submission" date="2019-10" db="EMBL/GenBank/DDBJ databases">
        <authorList>
            <person name="Ross D.E."/>
            <person name="Gulliver D."/>
        </authorList>
    </citation>
    <scope>NUCLEOTIDE SEQUENCE</scope>
    <source>
        <strain evidence="9">DER-2019</strain>
    </source>
</reference>
<dbReference type="InterPro" id="IPR025937">
    <property type="entry name" value="PDGLE_dom"/>
</dbReference>
<keyword evidence="6 7" id="KW-0472">Membrane</keyword>
<evidence type="ECO:0000256" key="7">
    <source>
        <dbReference type="SAM" id="Phobius"/>
    </source>
</evidence>
<dbReference type="EMBL" id="WJBD01000008">
    <property type="protein sequence ID" value="MBC3888323.1"/>
    <property type="molecule type" value="Genomic_DNA"/>
</dbReference>
<evidence type="ECO:0000313" key="9">
    <source>
        <dbReference type="EMBL" id="MBC3888323.1"/>
    </source>
</evidence>
<feature type="transmembrane region" description="Helical" evidence="7">
    <location>
        <begin position="111"/>
        <end position="131"/>
    </location>
</feature>
<dbReference type="PANTHER" id="PTHR34229">
    <property type="entry name" value="METAL TRANSPORT PROTEIN HI_1621-RELATED"/>
    <property type="match status" value="1"/>
</dbReference>